<keyword evidence="2" id="KW-1185">Reference proteome</keyword>
<dbReference type="AlphaFoldDB" id="A0A2P5C8K5"/>
<gene>
    <name evidence="1" type="ORF">PanWU01x14_174380</name>
</gene>
<evidence type="ECO:0000313" key="1">
    <source>
        <dbReference type="EMBL" id="PON57321.1"/>
    </source>
</evidence>
<dbReference type="Proteomes" id="UP000237105">
    <property type="component" value="Unassembled WGS sequence"/>
</dbReference>
<evidence type="ECO:0000313" key="2">
    <source>
        <dbReference type="Proteomes" id="UP000237105"/>
    </source>
</evidence>
<reference evidence="2" key="1">
    <citation type="submission" date="2016-06" db="EMBL/GenBank/DDBJ databases">
        <title>Parallel loss of symbiosis genes in relatives of nitrogen-fixing non-legume Parasponia.</title>
        <authorList>
            <person name="Van Velzen R."/>
            <person name="Holmer R."/>
            <person name="Bu F."/>
            <person name="Rutten L."/>
            <person name="Van Zeijl A."/>
            <person name="Liu W."/>
            <person name="Santuari L."/>
            <person name="Cao Q."/>
            <person name="Sharma T."/>
            <person name="Shen D."/>
            <person name="Roswanjaya Y."/>
            <person name="Wardhani T."/>
            <person name="Kalhor M.S."/>
            <person name="Jansen J."/>
            <person name="Van den Hoogen J."/>
            <person name="Gungor B."/>
            <person name="Hartog M."/>
            <person name="Hontelez J."/>
            <person name="Verver J."/>
            <person name="Yang W.-C."/>
            <person name="Schijlen E."/>
            <person name="Repin R."/>
            <person name="Schilthuizen M."/>
            <person name="Schranz E."/>
            <person name="Heidstra R."/>
            <person name="Miyata K."/>
            <person name="Fedorova E."/>
            <person name="Kohlen W."/>
            <person name="Bisseling T."/>
            <person name="Smit S."/>
            <person name="Geurts R."/>
        </authorList>
    </citation>
    <scope>NUCLEOTIDE SEQUENCE [LARGE SCALE GENOMIC DNA]</scope>
    <source>
        <strain evidence="2">cv. WU1-14</strain>
    </source>
</reference>
<accession>A0A2P5C8K5</accession>
<comment type="caution">
    <text evidence="1">The sequence shown here is derived from an EMBL/GenBank/DDBJ whole genome shotgun (WGS) entry which is preliminary data.</text>
</comment>
<dbReference type="OrthoDB" id="10484154at2759"/>
<feature type="non-terminal residue" evidence="1">
    <location>
        <position position="1"/>
    </location>
</feature>
<organism evidence="1 2">
    <name type="scientific">Parasponia andersonii</name>
    <name type="common">Sponia andersonii</name>
    <dbReference type="NCBI Taxonomy" id="3476"/>
    <lineage>
        <taxon>Eukaryota</taxon>
        <taxon>Viridiplantae</taxon>
        <taxon>Streptophyta</taxon>
        <taxon>Embryophyta</taxon>
        <taxon>Tracheophyta</taxon>
        <taxon>Spermatophyta</taxon>
        <taxon>Magnoliopsida</taxon>
        <taxon>eudicotyledons</taxon>
        <taxon>Gunneridae</taxon>
        <taxon>Pentapetalae</taxon>
        <taxon>rosids</taxon>
        <taxon>fabids</taxon>
        <taxon>Rosales</taxon>
        <taxon>Cannabaceae</taxon>
        <taxon>Parasponia</taxon>
    </lineage>
</organism>
<proteinExistence type="predicted"/>
<name>A0A2P5C8K5_PARAD</name>
<dbReference type="EMBL" id="JXTB01000160">
    <property type="protein sequence ID" value="PON57321.1"/>
    <property type="molecule type" value="Genomic_DNA"/>
</dbReference>
<protein>
    <submittedName>
        <fullName evidence="1">Uncharacterized protein</fullName>
    </submittedName>
</protein>
<sequence>RAQISGEIVMKSDLTLIPLSGIIIISNEGAGCDLEIMESRESSLGWIVTCSGRAASFVVPRAEEGGS</sequence>